<dbReference type="EMBL" id="QXFW01001411">
    <property type="protein sequence ID" value="KAE8991218.1"/>
    <property type="molecule type" value="Genomic_DNA"/>
</dbReference>
<evidence type="ECO:0000256" key="7">
    <source>
        <dbReference type="ARBA" id="ARBA00023136"/>
    </source>
</evidence>
<dbReference type="AlphaFoldDB" id="A0A6A3JCR6"/>
<dbReference type="GO" id="GO:0006865">
    <property type="term" value="P:amino acid transport"/>
    <property type="evidence" value="ECO:0007669"/>
    <property type="project" value="UniProtKB-KW"/>
</dbReference>
<feature type="transmembrane region" description="Helical" evidence="8">
    <location>
        <begin position="395"/>
        <end position="415"/>
    </location>
</feature>
<evidence type="ECO:0000256" key="5">
    <source>
        <dbReference type="ARBA" id="ARBA00022970"/>
    </source>
</evidence>
<feature type="transmembrane region" description="Helical" evidence="8">
    <location>
        <begin position="353"/>
        <end position="375"/>
    </location>
</feature>
<dbReference type="PANTHER" id="PTHR20772">
    <property type="entry name" value="PROTEIN FMP42"/>
    <property type="match status" value="1"/>
</dbReference>
<evidence type="ECO:0000256" key="4">
    <source>
        <dbReference type="ARBA" id="ARBA00022692"/>
    </source>
</evidence>
<evidence type="ECO:0000256" key="2">
    <source>
        <dbReference type="ARBA" id="ARBA00006595"/>
    </source>
</evidence>
<feature type="transmembrane region" description="Helical" evidence="8">
    <location>
        <begin position="422"/>
        <end position="441"/>
    </location>
</feature>
<keyword evidence="3" id="KW-0813">Transport</keyword>
<dbReference type="SUPFAM" id="SSF103473">
    <property type="entry name" value="MFS general substrate transporter"/>
    <property type="match status" value="1"/>
</dbReference>
<comment type="subcellular location">
    <subcellularLocation>
        <location evidence="1">Membrane</location>
        <topology evidence="1">Multi-pass membrane protein</topology>
    </subcellularLocation>
</comment>
<dbReference type="Proteomes" id="UP000460718">
    <property type="component" value="Unassembled WGS sequence"/>
</dbReference>
<accession>A0A6A3JCR6</accession>
<keyword evidence="4 8" id="KW-0812">Transmembrane</keyword>
<reference evidence="9 10" key="1">
    <citation type="submission" date="2018-09" db="EMBL/GenBank/DDBJ databases">
        <title>Genomic investigation of the strawberry pathogen Phytophthora fragariae indicates pathogenicity is determined by transcriptional variation in three key races.</title>
        <authorList>
            <person name="Adams T.M."/>
            <person name="Armitage A.D."/>
            <person name="Sobczyk M.K."/>
            <person name="Bates H.J."/>
            <person name="Dunwell J.M."/>
            <person name="Nellist C.F."/>
            <person name="Harrison R.J."/>
        </authorList>
    </citation>
    <scope>NUCLEOTIDE SEQUENCE [LARGE SCALE GENOMIC DNA]</scope>
    <source>
        <strain evidence="9 10">SCRP245</strain>
    </source>
</reference>
<keyword evidence="6 8" id="KW-1133">Transmembrane helix</keyword>
<comment type="similarity">
    <text evidence="2">Belongs to the SLC43A transporter (TC 2.A.1.44) family.</text>
</comment>
<organism evidence="9 10">
    <name type="scientific">Phytophthora fragariae</name>
    <dbReference type="NCBI Taxonomy" id="53985"/>
    <lineage>
        <taxon>Eukaryota</taxon>
        <taxon>Sar</taxon>
        <taxon>Stramenopiles</taxon>
        <taxon>Oomycota</taxon>
        <taxon>Peronosporomycetes</taxon>
        <taxon>Peronosporales</taxon>
        <taxon>Peronosporaceae</taxon>
        <taxon>Phytophthora</taxon>
    </lineage>
</organism>
<dbReference type="Gene3D" id="1.20.1250.20">
    <property type="entry name" value="MFS general substrate transporter like domains"/>
    <property type="match status" value="1"/>
</dbReference>
<dbReference type="CDD" id="cd06174">
    <property type="entry name" value="MFS"/>
    <property type="match status" value="1"/>
</dbReference>
<feature type="transmembrane region" description="Helical" evidence="8">
    <location>
        <begin position="290"/>
        <end position="310"/>
    </location>
</feature>
<comment type="caution">
    <text evidence="9">The sequence shown here is derived from an EMBL/GenBank/DDBJ whole genome shotgun (WGS) entry which is preliminary data.</text>
</comment>
<protein>
    <recommendedName>
        <fullName evidence="11">Major facilitator superfamily (MFS) profile domain-containing protein</fullName>
    </recommendedName>
</protein>
<evidence type="ECO:0000256" key="8">
    <source>
        <dbReference type="SAM" id="Phobius"/>
    </source>
</evidence>
<keyword evidence="7 8" id="KW-0472">Membrane</keyword>
<feature type="transmembrane region" description="Helical" evidence="8">
    <location>
        <begin position="476"/>
        <end position="498"/>
    </location>
</feature>
<evidence type="ECO:0000256" key="1">
    <source>
        <dbReference type="ARBA" id="ARBA00004141"/>
    </source>
</evidence>
<feature type="transmembrane region" description="Helical" evidence="8">
    <location>
        <begin position="158"/>
        <end position="182"/>
    </location>
</feature>
<evidence type="ECO:0000256" key="6">
    <source>
        <dbReference type="ARBA" id="ARBA00022989"/>
    </source>
</evidence>
<gene>
    <name evidence="9" type="ORF">PF011_g18029</name>
</gene>
<evidence type="ECO:0008006" key="11">
    <source>
        <dbReference type="Google" id="ProtNLM"/>
    </source>
</evidence>
<name>A0A6A3JCR6_9STRA</name>
<feature type="transmembrane region" description="Helical" evidence="8">
    <location>
        <begin position="218"/>
        <end position="250"/>
    </location>
</feature>
<evidence type="ECO:0000256" key="3">
    <source>
        <dbReference type="ARBA" id="ARBA00022448"/>
    </source>
</evidence>
<sequence>MPTQRYIALQMLQDRALWEIRGPRTRRASTADLRRRSSIDSVLAAHHSARSASTHRPAGKLVESTSDLSLLVAYVEDHDLINEGPLLDTGARNEVGAAGDVTKPVASNKSLPEDEEVEEEQDEEVKTVLTLEEEEELLDYHDDNEKVLEGRWQLSKEVMFMVSAFLVLFASGGLILGFGPVYSMLVRENQWSELCTEEERQEAGDGVLCAAQEVRLQFVFLTGFLCLSAANAFFGYSLVGAGGTGAYLAAFQILQLYEVQGVVCSTLSSLFNCSGYVYMLLGLHGITRTVFFRVYGVLVSVGAFVCFLLFPTNNITRPRDFLTIPLCHIEVPRINTPIGLVDGMREELKRQDLWFFALLFGWVSLIFAFAGGAIPSLLVKLAGDDTNAASFFSDILYPVLVNGTFGYSPIVGYVIDHYGFKVIFLACIALVQLFIALLLIPSLRVQLVMFVVYAMAQTCLYALQFAYIIMCFPAELYGTLQAFLATVSFAFGLLNFAINPWTQIYFDGSYTVVLLFLGLPTILFYGFIHVVQGCEHHTVSHKTRRSLLPGNRSLRRVPDFYRPASHEKFVPV</sequence>
<dbReference type="GO" id="GO:0016020">
    <property type="term" value="C:membrane"/>
    <property type="evidence" value="ECO:0007669"/>
    <property type="project" value="UniProtKB-SubCell"/>
</dbReference>
<dbReference type="InterPro" id="IPR036259">
    <property type="entry name" value="MFS_trans_sf"/>
</dbReference>
<dbReference type="InterPro" id="IPR052599">
    <property type="entry name" value="SLC43A_AATransporter"/>
</dbReference>
<dbReference type="PANTHER" id="PTHR20772:SF2">
    <property type="entry name" value="PROTEIN FMP42"/>
    <property type="match status" value="1"/>
</dbReference>
<evidence type="ECO:0000313" key="10">
    <source>
        <dbReference type="Proteomes" id="UP000460718"/>
    </source>
</evidence>
<evidence type="ECO:0000313" key="9">
    <source>
        <dbReference type="EMBL" id="KAE8991218.1"/>
    </source>
</evidence>
<proteinExistence type="inferred from homology"/>
<feature type="transmembrane region" description="Helical" evidence="8">
    <location>
        <begin position="510"/>
        <end position="531"/>
    </location>
</feature>
<feature type="transmembrane region" description="Helical" evidence="8">
    <location>
        <begin position="262"/>
        <end position="284"/>
    </location>
</feature>
<keyword evidence="5" id="KW-0029">Amino-acid transport</keyword>
<feature type="transmembrane region" description="Helical" evidence="8">
    <location>
        <begin position="447"/>
        <end position="469"/>
    </location>
</feature>